<evidence type="ECO:0000256" key="1">
    <source>
        <dbReference type="ARBA" id="ARBA00004123"/>
    </source>
</evidence>
<evidence type="ECO:0000313" key="10">
    <source>
        <dbReference type="Proteomes" id="UP001301769"/>
    </source>
</evidence>
<dbReference type="InterPro" id="IPR052035">
    <property type="entry name" value="ZnF_BED_domain_contain"/>
</dbReference>
<keyword evidence="3" id="KW-0863">Zinc-finger</keyword>
<name>A0AAN7B4A3_9PEZI</name>
<dbReference type="AlphaFoldDB" id="A0AAN7B4A3"/>
<keyword evidence="6" id="KW-0804">Transcription</keyword>
<evidence type="ECO:0000256" key="4">
    <source>
        <dbReference type="ARBA" id="ARBA00022833"/>
    </source>
</evidence>
<comment type="subcellular location">
    <subcellularLocation>
        <location evidence="1">Nucleus</location>
    </subcellularLocation>
</comment>
<evidence type="ECO:0000256" key="3">
    <source>
        <dbReference type="ARBA" id="ARBA00022771"/>
    </source>
</evidence>
<keyword evidence="5" id="KW-0805">Transcription regulation</keyword>
<keyword evidence="7" id="KW-0539">Nucleus</keyword>
<organism evidence="9 10">
    <name type="scientific">Rhypophila decipiens</name>
    <dbReference type="NCBI Taxonomy" id="261697"/>
    <lineage>
        <taxon>Eukaryota</taxon>
        <taxon>Fungi</taxon>
        <taxon>Dikarya</taxon>
        <taxon>Ascomycota</taxon>
        <taxon>Pezizomycotina</taxon>
        <taxon>Sordariomycetes</taxon>
        <taxon>Sordariomycetidae</taxon>
        <taxon>Sordariales</taxon>
        <taxon>Naviculisporaceae</taxon>
        <taxon>Rhypophila</taxon>
    </lineage>
</organism>
<dbReference type="SUPFAM" id="SSF53098">
    <property type="entry name" value="Ribonuclease H-like"/>
    <property type="match status" value="1"/>
</dbReference>
<proteinExistence type="predicted"/>
<evidence type="ECO:0000256" key="6">
    <source>
        <dbReference type="ARBA" id="ARBA00023163"/>
    </source>
</evidence>
<dbReference type="PANTHER" id="PTHR46481">
    <property type="entry name" value="ZINC FINGER BED DOMAIN-CONTAINING PROTEIN 4"/>
    <property type="match status" value="1"/>
</dbReference>
<reference evidence="9" key="2">
    <citation type="submission" date="2023-05" db="EMBL/GenBank/DDBJ databases">
        <authorList>
            <consortium name="Lawrence Berkeley National Laboratory"/>
            <person name="Steindorff A."/>
            <person name="Hensen N."/>
            <person name="Bonometti L."/>
            <person name="Westerberg I."/>
            <person name="Brannstrom I.O."/>
            <person name="Guillou S."/>
            <person name="Cros-Aarteil S."/>
            <person name="Calhoun S."/>
            <person name="Haridas S."/>
            <person name="Kuo A."/>
            <person name="Mondo S."/>
            <person name="Pangilinan J."/>
            <person name="Riley R."/>
            <person name="Labutti K."/>
            <person name="Andreopoulos B."/>
            <person name="Lipzen A."/>
            <person name="Chen C."/>
            <person name="Yanf M."/>
            <person name="Daum C."/>
            <person name="Ng V."/>
            <person name="Clum A."/>
            <person name="Ohm R."/>
            <person name="Martin F."/>
            <person name="Silar P."/>
            <person name="Natvig D."/>
            <person name="Lalanne C."/>
            <person name="Gautier V."/>
            <person name="Ament-Velasquez S.L."/>
            <person name="Kruys A."/>
            <person name="Hutchinson M.I."/>
            <person name="Powell A.J."/>
            <person name="Barry K."/>
            <person name="Miller A.N."/>
            <person name="Grigoriev I.V."/>
            <person name="Debuchy R."/>
            <person name="Gladieux P."/>
            <person name="Thoren M.H."/>
            <person name="Johannesson H."/>
        </authorList>
    </citation>
    <scope>NUCLEOTIDE SEQUENCE</scope>
    <source>
        <strain evidence="9">PSN293</strain>
    </source>
</reference>
<dbReference type="GO" id="GO:0005634">
    <property type="term" value="C:nucleus"/>
    <property type="evidence" value="ECO:0007669"/>
    <property type="project" value="UniProtKB-SubCell"/>
</dbReference>
<evidence type="ECO:0000259" key="8">
    <source>
        <dbReference type="Pfam" id="PF02892"/>
    </source>
</evidence>
<evidence type="ECO:0000313" key="9">
    <source>
        <dbReference type="EMBL" id="KAK4207655.1"/>
    </source>
</evidence>
<dbReference type="PANTHER" id="PTHR46481:SF10">
    <property type="entry name" value="ZINC FINGER BED DOMAIN-CONTAINING PROTEIN 39"/>
    <property type="match status" value="1"/>
</dbReference>
<feature type="non-terminal residue" evidence="9">
    <location>
        <position position="302"/>
    </location>
</feature>
<keyword evidence="4" id="KW-0862">Zinc</keyword>
<dbReference type="Proteomes" id="UP001301769">
    <property type="component" value="Unassembled WGS sequence"/>
</dbReference>
<dbReference type="GO" id="GO:0008270">
    <property type="term" value="F:zinc ion binding"/>
    <property type="evidence" value="ECO:0007669"/>
    <property type="project" value="UniProtKB-KW"/>
</dbReference>
<reference evidence="9" key="1">
    <citation type="journal article" date="2023" name="Mol. Phylogenet. Evol.">
        <title>Genome-scale phylogeny and comparative genomics of the fungal order Sordariales.</title>
        <authorList>
            <person name="Hensen N."/>
            <person name="Bonometti L."/>
            <person name="Westerberg I."/>
            <person name="Brannstrom I.O."/>
            <person name="Guillou S."/>
            <person name="Cros-Aarteil S."/>
            <person name="Calhoun S."/>
            <person name="Haridas S."/>
            <person name="Kuo A."/>
            <person name="Mondo S."/>
            <person name="Pangilinan J."/>
            <person name="Riley R."/>
            <person name="LaButti K."/>
            <person name="Andreopoulos B."/>
            <person name="Lipzen A."/>
            <person name="Chen C."/>
            <person name="Yan M."/>
            <person name="Daum C."/>
            <person name="Ng V."/>
            <person name="Clum A."/>
            <person name="Steindorff A."/>
            <person name="Ohm R.A."/>
            <person name="Martin F."/>
            <person name="Silar P."/>
            <person name="Natvig D.O."/>
            <person name="Lalanne C."/>
            <person name="Gautier V."/>
            <person name="Ament-Velasquez S.L."/>
            <person name="Kruys A."/>
            <person name="Hutchinson M.I."/>
            <person name="Powell A.J."/>
            <person name="Barry K."/>
            <person name="Miller A.N."/>
            <person name="Grigoriev I.V."/>
            <person name="Debuchy R."/>
            <person name="Gladieux P."/>
            <person name="Hiltunen Thoren M."/>
            <person name="Johannesson H."/>
        </authorList>
    </citation>
    <scope>NUCLEOTIDE SEQUENCE</scope>
    <source>
        <strain evidence="9">PSN293</strain>
    </source>
</reference>
<evidence type="ECO:0000256" key="5">
    <source>
        <dbReference type="ARBA" id="ARBA00023015"/>
    </source>
</evidence>
<sequence length="302" mass="33891">MDSDSVASITPSDALSSTKARTAVGTWAHAREAQGLEPPFNGRNRILYCIHCPEEKPYSSSVTTNFRKHLNAKHQITTDKDDNQILNQSNTTTLDQDIISETLTTLIIRRNLPFRIVEWPEFHAFCQAIGPGSKPYLVTAHSTIPTLMDKMWYEKKDIVRRAVQSALSSIHISLDIWTSPNRYLFLAVCAHYVSREEKLCKALLALRSVGNHSGEEQFAALLLVLQDYGIVGKLGSVIGDNASSNDTLCRIVDNYLLEEEEISWNSSLRRVRCLGHIINLAVNAFLFRDSKDLESLETQGDN</sequence>
<dbReference type="EMBL" id="MU858281">
    <property type="protein sequence ID" value="KAK4207655.1"/>
    <property type="molecule type" value="Genomic_DNA"/>
</dbReference>
<comment type="caution">
    <text evidence="9">The sequence shown here is derived from an EMBL/GenBank/DDBJ whole genome shotgun (WGS) entry which is preliminary data.</text>
</comment>
<feature type="domain" description="BED-type" evidence="8">
    <location>
        <begin position="27"/>
        <end position="75"/>
    </location>
</feature>
<gene>
    <name evidence="9" type="ORF">QBC37DRAFT_247777</name>
</gene>
<keyword evidence="2" id="KW-0479">Metal-binding</keyword>
<dbReference type="GO" id="GO:0003677">
    <property type="term" value="F:DNA binding"/>
    <property type="evidence" value="ECO:0007669"/>
    <property type="project" value="InterPro"/>
</dbReference>
<dbReference type="InterPro" id="IPR003656">
    <property type="entry name" value="Znf_BED"/>
</dbReference>
<evidence type="ECO:0000256" key="7">
    <source>
        <dbReference type="ARBA" id="ARBA00023242"/>
    </source>
</evidence>
<accession>A0AAN7B4A3</accession>
<protein>
    <recommendedName>
        <fullName evidence="8">BED-type domain-containing protein</fullName>
    </recommendedName>
</protein>
<keyword evidence="10" id="KW-1185">Reference proteome</keyword>
<dbReference type="Pfam" id="PF02892">
    <property type="entry name" value="zf-BED"/>
    <property type="match status" value="1"/>
</dbReference>
<dbReference type="InterPro" id="IPR012337">
    <property type="entry name" value="RNaseH-like_sf"/>
</dbReference>
<evidence type="ECO:0000256" key="2">
    <source>
        <dbReference type="ARBA" id="ARBA00022723"/>
    </source>
</evidence>